<evidence type="ECO:0000256" key="8">
    <source>
        <dbReference type="ARBA" id="ARBA00022932"/>
    </source>
</evidence>
<dbReference type="Gene3D" id="3.20.20.140">
    <property type="entry name" value="Metal-dependent hydrolases"/>
    <property type="match status" value="1"/>
</dbReference>
<dbReference type="GO" id="GO:0003676">
    <property type="term" value="F:nucleic acid binding"/>
    <property type="evidence" value="ECO:0007669"/>
    <property type="project" value="InterPro"/>
</dbReference>
<dbReference type="InterPro" id="IPR029460">
    <property type="entry name" value="DNAPol_HHH"/>
</dbReference>
<gene>
    <name evidence="11" type="primary">dnaE</name>
    <name evidence="11" type="ordered locus">BCI_0538</name>
</gene>
<evidence type="ECO:0000259" key="10">
    <source>
        <dbReference type="SMART" id="SM00481"/>
    </source>
</evidence>
<evidence type="ECO:0000256" key="9">
    <source>
        <dbReference type="ARBA" id="ARBA00049244"/>
    </source>
</evidence>
<dbReference type="STRING" id="374463.BCI_0538"/>
<dbReference type="OrthoDB" id="9803237at2"/>
<keyword evidence="5 11" id="KW-0808">Transferase</keyword>
<evidence type="ECO:0000313" key="12">
    <source>
        <dbReference type="Proteomes" id="UP000002427"/>
    </source>
</evidence>
<dbReference type="InterPro" id="IPR004013">
    <property type="entry name" value="PHP_dom"/>
</dbReference>
<evidence type="ECO:0000256" key="2">
    <source>
        <dbReference type="ARBA" id="ARBA00012417"/>
    </source>
</evidence>
<dbReference type="InterPro" id="IPR004365">
    <property type="entry name" value="NA-bd_OB_tRNA"/>
</dbReference>
<feature type="domain" description="Polymerase/histidinol phosphatase N-terminal" evidence="10">
    <location>
        <begin position="7"/>
        <end position="74"/>
    </location>
</feature>
<keyword evidence="8" id="KW-0239">DNA-directed DNA polymerase</keyword>
<dbReference type="FunFam" id="1.10.10.1600:FF:000001">
    <property type="entry name" value="DNA polymerase III subunit alpha"/>
    <property type="match status" value="1"/>
</dbReference>
<dbReference type="Gene3D" id="1.10.10.1600">
    <property type="entry name" value="Bacterial DNA polymerase III alpha subunit, thumb domain"/>
    <property type="match status" value="1"/>
</dbReference>
<name>Q1LSU6_BAUCH</name>
<dbReference type="SUPFAM" id="SSF89550">
    <property type="entry name" value="PHP domain-like"/>
    <property type="match status" value="1"/>
</dbReference>
<dbReference type="Pfam" id="PF01336">
    <property type="entry name" value="tRNA_anti-codon"/>
    <property type="match status" value="1"/>
</dbReference>
<dbReference type="Proteomes" id="UP000002427">
    <property type="component" value="Chromosome"/>
</dbReference>
<dbReference type="SMART" id="SM00481">
    <property type="entry name" value="POLIIIAc"/>
    <property type="match status" value="1"/>
</dbReference>
<keyword evidence="12" id="KW-1185">Reference proteome</keyword>
<dbReference type="GO" id="GO:0008408">
    <property type="term" value="F:3'-5' exonuclease activity"/>
    <property type="evidence" value="ECO:0007669"/>
    <property type="project" value="InterPro"/>
</dbReference>
<dbReference type="InterPro" id="IPR049821">
    <property type="entry name" value="PolIIIA_DnaE1_PHP"/>
</dbReference>
<dbReference type="PANTHER" id="PTHR32294">
    <property type="entry name" value="DNA POLYMERASE III SUBUNIT ALPHA"/>
    <property type="match status" value="1"/>
</dbReference>
<organism evidence="11 12">
    <name type="scientific">Baumannia cicadellinicola subsp. Homalodisca coagulata</name>
    <dbReference type="NCBI Taxonomy" id="374463"/>
    <lineage>
        <taxon>Bacteria</taxon>
        <taxon>Pseudomonadati</taxon>
        <taxon>Pseudomonadota</taxon>
        <taxon>Gammaproteobacteria</taxon>
        <taxon>Candidatus Palibaumannia</taxon>
    </lineage>
</organism>
<dbReference type="InterPro" id="IPR048472">
    <property type="entry name" value="DNA_pol_IIIA_C"/>
</dbReference>
<dbReference type="FunFam" id="3.20.20.140:FF:000028">
    <property type="entry name" value="DNA polymerase III subunit alpha"/>
    <property type="match status" value="1"/>
</dbReference>
<dbReference type="RefSeq" id="WP_011520701.1">
    <property type="nucleotide sequence ID" value="NC_007984.1"/>
</dbReference>
<dbReference type="Pfam" id="PF14579">
    <property type="entry name" value="HHH_6"/>
    <property type="match status" value="1"/>
</dbReference>
<dbReference type="KEGG" id="bci:BCI_0538"/>
<dbReference type="GO" id="GO:0005737">
    <property type="term" value="C:cytoplasm"/>
    <property type="evidence" value="ECO:0007669"/>
    <property type="project" value="UniProtKB-SubCell"/>
</dbReference>
<dbReference type="NCBIfam" id="NF004226">
    <property type="entry name" value="PRK05673.1"/>
    <property type="match status" value="1"/>
</dbReference>
<evidence type="ECO:0000256" key="4">
    <source>
        <dbReference type="ARBA" id="ARBA00022490"/>
    </source>
</evidence>
<dbReference type="PANTHER" id="PTHR32294:SF0">
    <property type="entry name" value="DNA POLYMERASE III SUBUNIT ALPHA"/>
    <property type="match status" value="1"/>
</dbReference>
<reference evidence="11 12" key="1">
    <citation type="journal article" date="2006" name="PLoS Biol.">
        <title>Metabolic complementarity and genomics of the dual bacterial symbiosis of sharpshooters.</title>
        <authorList>
            <person name="Wu D."/>
            <person name="Daugherty S.C."/>
            <person name="Van Aken S.E."/>
            <person name="Pai G.H."/>
            <person name="Watkins K.L."/>
            <person name="Khouri H."/>
            <person name="Tallon L.J."/>
            <person name="Zaborsky J.M."/>
            <person name="Dunbar H.E."/>
            <person name="Tran P.L."/>
            <person name="Moran N.A."/>
            <person name="Eisen J.A."/>
        </authorList>
    </citation>
    <scope>NUCLEOTIDE SEQUENCE [LARGE SCALE GENOMIC DNA]</scope>
    <source>
        <strain evidence="11">Hc</strain>
    </source>
</reference>
<comment type="subcellular location">
    <subcellularLocation>
        <location evidence="1">Cytoplasm</location>
    </subcellularLocation>
</comment>
<evidence type="ECO:0000256" key="3">
    <source>
        <dbReference type="ARBA" id="ARBA00019114"/>
    </source>
</evidence>
<dbReference type="InterPro" id="IPR040982">
    <property type="entry name" value="DNA_pol3_finger"/>
</dbReference>
<keyword evidence="6 11" id="KW-0548">Nucleotidyltransferase</keyword>
<evidence type="ECO:0000256" key="5">
    <source>
        <dbReference type="ARBA" id="ARBA00022679"/>
    </source>
</evidence>
<dbReference type="GO" id="GO:0003887">
    <property type="term" value="F:DNA-directed DNA polymerase activity"/>
    <property type="evidence" value="ECO:0007669"/>
    <property type="project" value="UniProtKB-KW"/>
</dbReference>
<dbReference type="Pfam" id="PF07733">
    <property type="entry name" value="DNA_pol3_alpha"/>
    <property type="match status" value="1"/>
</dbReference>
<dbReference type="EMBL" id="CP000238">
    <property type="protein sequence ID" value="ABF13776.1"/>
    <property type="molecule type" value="Genomic_DNA"/>
</dbReference>
<evidence type="ECO:0000256" key="7">
    <source>
        <dbReference type="ARBA" id="ARBA00022705"/>
    </source>
</evidence>
<accession>Q1LSU6</accession>
<dbReference type="HOGENOM" id="CLU_001600_0_2_6"/>
<dbReference type="InterPro" id="IPR003141">
    <property type="entry name" value="Pol/His_phosphatase_N"/>
</dbReference>
<proteinExistence type="predicted"/>
<dbReference type="Pfam" id="PF17657">
    <property type="entry name" value="DNA_pol3_finger"/>
    <property type="match status" value="1"/>
</dbReference>
<dbReference type="Pfam" id="PF02811">
    <property type="entry name" value="PHP"/>
    <property type="match status" value="1"/>
</dbReference>
<dbReference type="FunFam" id="1.10.150.870:FF:000001">
    <property type="entry name" value="DNA polymerase III subunit alpha"/>
    <property type="match status" value="1"/>
</dbReference>
<dbReference type="GO" id="GO:0006260">
    <property type="term" value="P:DNA replication"/>
    <property type="evidence" value="ECO:0007669"/>
    <property type="project" value="UniProtKB-KW"/>
</dbReference>
<dbReference type="CDD" id="cd04485">
    <property type="entry name" value="DnaE_OBF"/>
    <property type="match status" value="1"/>
</dbReference>
<dbReference type="AlphaFoldDB" id="Q1LSU6"/>
<dbReference type="Pfam" id="PF20914">
    <property type="entry name" value="DNA_pol_IIIA_C"/>
    <property type="match status" value="1"/>
</dbReference>
<keyword evidence="7" id="KW-0235">DNA replication</keyword>
<evidence type="ECO:0000313" key="11">
    <source>
        <dbReference type="EMBL" id="ABF13776.1"/>
    </source>
</evidence>
<dbReference type="CDD" id="cd07433">
    <property type="entry name" value="PHP_PolIIIA_DnaE1"/>
    <property type="match status" value="1"/>
</dbReference>
<dbReference type="InterPro" id="IPR016195">
    <property type="entry name" value="Pol/histidinol_Pase-like"/>
</dbReference>
<evidence type="ECO:0000256" key="1">
    <source>
        <dbReference type="ARBA" id="ARBA00004496"/>
    </source>
</evidence>
<sequence length="1163" mass="131355">MIEPSFIHLRIHSDYSIIDGLIKVSSLVKKAVSLNMPALALTDVTNLYGIIKFYKAANSVGIKPIIGADFLMYNPILGGELTELTILATNYIGYQCLTMLISQAYRRGYGAAGPVIDRDWLIQHNQGLIILSGARKGDVGKLLLNDKMQQVKKCLAFYHRYFPDRYYLELIRTGRLNEEKYLNLAVLLAKKNGLPVVATNDVRFISSDDFQAHNIRVAIHNGCLLDNVKQSYDYSSQQYIRSEQEMCELFKDIPEALANSVEIAIRCNVTIRLGEYFLPQFYTGNISTNSYLIKCARQGLEERLAFLFPDLIQLKDNRLPYDQRLDQELQVINGMGFPGYFLIVMEFIQWSKDNSIPVGPGRGSGAGSLVAYALKITDINPLPFDLLFERFLNPERISMPDFDIDFCMEKRDLVINHVAETYGRDAVSQIITFGTMAAKAVIRDVGRVLGYPYSFVNKISKLVPHDPGITLDKALAIAPQLRQIYNVDENVTLLIDLARKLEGVTRNVGKHAGGVVIAPTKITDFAPLYYDSEGKCPLTQFDKNDIEYAGLVKFDFLGLRTLTIINRALEMINKHIHSKLNPIEITTIPLDDKKSFDMLLCADTTAIFQLESRGIKELIRRLQPDCFEDIIALIALFRPGPLQSGMVDNFINRKHGRETICYPDIQWQHPSLQPILEPTYGIILYQEQVMQIARILAGYTLGEADLLRRAMGKKEPKEMVKQRAIFKIGAEKMGIESKLAMKIFDLVEKFAGYGFNKSHSTAYALVSYQTLWLKAHYPSQFMASAMTADIDNIDKLAILVYECLRMGITVLPPNINISHYYFHVNKNSQIIYGLGAIKGLGEGPITTILEARNTGGKFSNLLDLCIRTCTKKLNRRILEKLIISGACDQLGSHRAALMNELETALKTADQYTKLNMIGQIDMFSTQADKQCILDYSHKSKNIQPWSKQVILKGEQETLGLYLTSHPIIEYLYEIKFYTKGLRLKDIPLITCSKKITVVGLLLSIRNIITNNNQSLSICTIDDMTGHLDIAISSDMLDQYKSFLKVDNILLVEGEVRFSNTQSTLKVIAHKIMDINTARNKYAAGIAIFLTAQQINESFLKNLDLSLKSHALEAGAIPVHLYYNKNNTRVQLHYNITWKVKLTDYLLNDLRNLVGNEGIKIEFN</sequence>
<comment type="catalytic activity">
    <reaction evidence="9">
        <text>DNA(n) + a 2'-deoxyribonucleoside 5'-triphosphate = DNA(n+1) + diphosphate</text>
        <dbReference type="Rhea" id="RHEA:22508"/>
        <dbReference type="Rhea" id="RHEA-COMP:17339"/>
        <dbReference type="Rhea" id="RHEA-COMP:17340"/>
        <dbReference type="ChEBI" id="CHEBI:33019"/>
        <dbReference type="ChEBI" id="CHEBI:61560"/>
        <dbReference type="ChEBI" id="CHEBI:173112"/>
        <dbReference type="EC" id="2.7.7.7"/>
    </reaction>
</comment>
<keyword evidence="4" id="KW-0963">Cytoplasm</keyword>
<dbReference type="InterPro" id="IPR041931">
    <property type="entry name" value="DNA_pol3_alpha_thumb_dom"/>
</dbReference>
<dbReference type="NCBIfam" id="TIGR00594">
    <property type="entry name" value="polc"/>
    <property type="match status" value="1"/>
</dbReference>
<dbReference type="Gene3D" id="1.10.150.870">
    <property type="match status" value="1"/>
</dbReference>
<dbReference type="InterPro" id="IPR004805">
    <property type="entry name" value="DnaE2/DnaE/PolC"/>
</dbReference>
<evidence type="ECO:0000256" key="6">
    <source>
        <dbReference type="ARBA" id="ARBA00022695"/>
    </source>
</evidence>
<protein>
    <recommendedName>
        <fullName evidence="3">DNA polymerase III subunit alpha</fullName>
        <ecNumber evidence="2">2.7.7.7</ecNumber>
    </recommendedName>
</protein>
<dbReference type="EC" id="2.7.7.7" evidence="2"/>
<dbReference type="InterPro" id="IPR011708">
    <property type="entry name" value="DNA_pol3_alpha_NTPase_dom"/>
</dbReference>